<feature type="compositionally biased region" description="Polar residues" evidence="1">
    <location>
        <begin position="123"/>
        <end position="132"/>
    </location>
</feature>
<proteinExistence type="predicted"/>
<feature type="compositionally biased region" description="Pro residues" evidence="1">
    <location>
        <begin position="144"/>
        <end position="154"/>
    </location>
</feature>
<feature type="region of interest" description="Disordered" evidence="1">
    <location>
        <begin position="239"/>
        <end position="298"/>
    </location>
</feature>
<evidence type="ECO:0000256" key="1">
    <source>
        <dbReference type="SAM" id="MobiDB-lite"/>
    </source>
</evidence>
<accession>A0AAE1VDR1</accession>
<feature type="compositionally biased region" description="Polar residues" evidence="1">
    <location>
        <begin position="265"/>
        <end position="290"/>
    </location>
</feature>
<dbReference type="AlphaFoldDB" id="A0AAE1VDR1"/>
<feature type="compositionally biased region" description="Low complexity" evidence="1">
    <location>
        <begin position="110"/>
        <end position="122"/>
    </location>
</feature>
<gene>
    <name evidence="2" type="ORF">RND71_022180</name>
</gene>
<sequence>MSCGSRILKARYVDVELIHSITSWTPNNSTKFLSCDSVILHELARSIDTPTTPPMQTTTATVPVTPATAPVPYHRAVHHPNPDGPIVASAPSTVCRNPNTHLRPVSLIVPPSSRPRTQPQQSLDSITDNHTATDLVPHYSSPTPIRPNPCTPDDPNPVRTQTQFALKLCLAILFSFFDFAGFEFRTSRELNIEHDTEIQRGTRLSAMIIESTPTSAHLLNYTSNIPLIYTQLSGPKACTRHRNGNKTKQKRFEAANNRCRHQYHRTTTPTALSIPPTISTNHHNPLDTPTTRPPFPKK</sequence>
<evidence type="ECO:0000313" key="2">
    <source>
        <dbReference type="EMBL" id="KAK4359951.1"/>
    </source>
</evidence>
<reference evidence="2" key="1">
    <citation type="submission" date="2023-12" db="EMBL/GenBank/DDBJ databases">
        <title>Genome assembly of Anisodus tanguticus.</title>
        <authorList>
            <person name="Wang Y.-J."/>
        </authorList>
    </citation>
    <scope>NUCLEOTIDE SEQUENCE</scope>
    <source>
        <strain evidence="2">KB-2021</strain>
        <tissue evidence="2">Leaf</tissue>
    </source>
</reference>
<keyword evidence="3" id="KW-1185">Reference proteome</keyword>
<dbReference type="Proteomes" id="UP001291623">
    <property type="component" value="Unassembled WGS sequence"/>
</dbReference>
<feature type="compositionally biased region" description="Basic residues" evidence="1">
    <location>
        <begin position="239"/>
        <end position="249"/>
    </location>
</feature>
<evidence type="ECO:0000313" key="3">
    <source>
        <dbReference type="Proteomes" id="UP001291623"/>
    </source>
</evidence>
<organism evidence="2 3">
    <name type="scientific">Anisodus tanguticus</name>
    <dbReference type="NCBI Taxonomy" id="243964"/>
    <lineage>
        <taxon>Eukaryota</taxon>
        <taxon>Viridiplantae</taxon>
        <taxon>Streptophyta</taxon>
        <taxon>Embryophyta</taxon>
        <taxon>Tracheophyta</taxon>
        <taxon>Spermatophyta</taxon>
        <taxon>Magnoliopsida</taxon>
        <taxon>eudicotyledons</taxon>
        <taxon>Gunneridae</taxon>
        <taxon>Pentapetalae</taxon>
        <taxon>asterids</taxon>
        <taxon>lamiids</taxon>
        <taxon>Solanales</taxon>
        <taxon>Solanaceae</taxon>
        <taxon>Solanoideae</taxon>
        <taxon>Hyoscyameae</taxon>
        <taxon>Anisodus</taxon>
    </lineage>
</organism>
<comment type="caution">
    <text evidence="2">The sequence shown here is derived from an EMBL/GenBank/DDBJ whole genome shotgun (WGS) entry which is preliminary data.</text>
</comment>
<protein>
    <submittedName>
        <fullName evidence="2">Uncharacterized protein</fullName>
    </submittedName>
</protein>
<dbReference type="EMBL" id="JAVYJV010000011">
    <property type="protein sequence ID" value="KAK4359951.1"/>
    <property type="molecule type" value="Genomic_DNA"/>
</dbReference>
<name>A0AAE1VDR1_9SOLA</name>
<feature type="region of interest" description="Disordered" evidence="1">
    <location>
        <begin position="104"/>
        <end position="154"/>
    </location>
</feature>